<dbReference type="OrthoDB" id="5464673at2"/>
<reference evidence="2 3" key="1">
    <citation type="submission" date="2019-10" db="EMBL/GenBank/DDBJ databases">
        <title>Genome sequence of Phaeocystidibacter marisrubri JCM30614 (type strain).</title>
        <authorList>
            <person name="Bowman J.P."/>
        </authorList>
    </citation>
    <scope>NUCLEOTIDE SEQUENCE [LARGE SCALE GENOMIC DNA]</scope>
    <source>
        <strain evidence="2 3">JCM 30614</strain>
    </source>
</reference>
<protein>
    <submittedName>
        <fullName evidence="2">WG repeat-containing protein</fullName>
    </submittedName>
</protein>
<dbReference type="PANTHER" id="PTHR37841:SF1">
    <property type="entry name" value="DUF3298 DOMAIN-CONTAINING PROTEIN"/>
    <property type="match status" value="1"/>
</dbReference>
<dbReference type="Pfam" id="PF14903">
    <property type="entry name" value="WG_beta_rep"/>
    <property type="match status" value="1"/>
</dbReference>
<dbReference type="Proteomes" id="UP000484164">
    <property type="component" value="Unassembled WGS sequence"/>
</dbReference>
<dbReference type="InterPro" id="IPR032774">
    <property type="entry name" value="WG_beta_rep"/>
</dbReference>
<organism evidence="2 3">
    <name type="scientific">Phaeocystidibacter marisrubri</name>
    <dbReference type="NCBI Taxonomy" id="1577780"/>
    <lineage>
        <taxon>Bacteria</taxon>
        <taxon>Pseudomonadati</taxon>
        <taxon>Bacteroidota</taxon>
        <taxon>Flavobacteriia</taxon>
        <taxon>Flavobacteriales</taxon>
        <taxon>Phaeocystidibacteraceae</taxon>
        <taxon>Phaeocystidibacter</taxon>
    </lineage>
</organism>
<dbReference type="AlphaFoldDB" id="A0A6L3ZHC5"/>
<gene>
    <name evidence="2" type="ORF">F8C82_03195</name>
</gene>
<dbReference type="RefSeq" id="WP_151691987.1">
    <property type="nucleotide sequence ID" value="NZ_BMGX01000002.1"/>
</dbReference>
<name>A0A6L3ZHC5_9FLAO</name>
<keyword evidence="1" id="KW-0732">Signal</keyword>
<feature type="chain" id="PRO_5026763241" evidence="1">
    <location>
        <begin position="20"/>
        <end position="634"/>
    </location>
</feature>
<accession>A0A6L3ZHC5</accession>
<evidence type="ECO:0000313" key="2">
    <source>
        <dbReference type="EMBL" id="KAB2817416.1"/>
    </source>
</evidence>
<dbReference type="PANTHER" id="PTHR37841">
    <property type="entry name" value="GLR2918 PROTEIN"/>
    <property type="match status" value="1"/>
</dbReference>
<comment type="caution">
    <text evidence="2">The sequence shown here is derived from an EMBL/GenBank/DDBJ whole genome shotgun (WGS) entry which is preliminary data.</text>
</comment>
<feature type="signal peptide" evidence="1">
    <location>
        <begin position="1"/>
        <end position="19"/>
    </location>
</feature>
<dbReference type="EMBL" id="WBVQ01000001">
    <property type="protein sequence ID" value="KAB2817416.1"/>
    <property type="molecule type" value="Genomic_DNA"/>
</dbReference>
<sequence length="634" mass="72237">MKRITLLAFFLVLSTVLSAQLLFPICGENGKWGYMNEEGEWVIHPRFHKAYDFSEGLAAVREGGYYGFINSNGNWVFQPKFEFARPFKDGRAIVYESEKPSVLLRNGEFLYRNVHQAIEYANSDVLLVVLNPSMDLVLLNNENEIIHSATGGSAYAILPHLFVVSYRNEEEITESRLINDEGEVLYTKQPNDEFYSAGDRMLIARSSDAFIEVDILDEEGHVTGTFNNSILDAYSYVHELHFNDDKAITRIYLEDRPPSENTNNSATILAILEDDGTFTPFPDSIKMATGIVDNRMLVRNSEHDWWLCDEDFDKVGNFVFDGFIIPINQQQFATPPFTGGYTGAMYKDEWYSVNENGRISNRMTFSNFADPHVLNEGVIRFSRNTSDFHLRASKRLYGLWDLTSGNLVPAEYDIITPTPLSNKWYAATQDVKSGFIKTDNTRLGFLHDVPYSPVNVDHHIRMLRFNPPIRPDSASRAMYSMDGHFEYVEAPKKRELYLELWSPPTELKSSGMMVHIVNGMHSSDANLRSLDGELFISIEAKDASGNWRQITHFPTSWCGNSRYPLRIPPKHRATYIFPEFEGQLETELRVALTGILEETDDSDGFSRPATTIYSDTFTGHINPAQLWRSQVAVP</sequence>
<proteinExistence type="predicted"/>
<keyword evidence="3" id="KW-1185">Reference proteome</keyword>
<evidence type="ECO:0000256" key="1">
    <source>
        <dbReference type="SAM" id="SignalP"/>
    </source>
</evidence>
<dbReference type="SUPFAM" id="SSF69360">
    <property type="entry name" value="Cell wall binding repeat"/>
    <property type="match status" value="1"/>
</dbReference>
<evidence type="ECO:0000313" key="3">
    <source>
        <dbReference type="Proteomes" id="UP000484164"/>
    </source>
</evidence>